<protein>
    <submittedName>
        <fullName evidence="1">Uncharacterized protein</fullName>
    </submittedName>
</protein>
<proteinExistence type="predicted"/>
<accession>A0A6J7WP18</accession>
<dbReference type="EMBL" id="LR798262">
    <property type="protein sequence ID" value="CAB5218598.1"/>
    <property type="molecule type" value="Genomic_DNA"/>
</dbReference>
<organism evidence="1">
    <name type="scientific">uncultured Caudovirales phage</name>
    <dbReference type="NCBI Taxonomy" id="2100421"/>
    <lineage>
        <taxon>Viruses</taxon>
        <taxon>Duplodnaviria</taxon>
        <taxon>Heunggongvirae</taxon>
        <taxon>Uroviricota</taxon>
        <taxon>Caudoviricetes</taxon>
        <taxon>Peduoviridae</taxon>
        <taxon>Maltschvirus</taxon>
        <taxon>Maltschvirus maltsch</taxon>
    </lineage>
</organism>
<sequence>MNKNRRRKHEKHPFLKRTWQRATNYVLSWVYQDTAFERLNPEE</sequence>
<name>A0A6J7WP18_9CAUD</name>
<gene>
    <name evidence="1" type="ORF">UFOVP211_38</name>
</gene>
<reference evidence="1" key="1">
    <citation type="submission" date="2020-05" db="EMBL/GenBank/DDBJ databases">
        <authorList>
            <person name="Chiriac C."/>
            <person name="Salcher M."/>
            <person name="Ghai R."/>
            <person name="Kavagutti S V."/>
        </authorList>
    </citation>
    <scope>NUCLEOTIDE SEQUENCE</scope>
</reference>
<evidence type="ECO:0000313" key="1">
    <source>
        <dbReference type="EMBL" id="CAB5218598.1"/>
    </source>
</evidence>